<dbReference type="Pfam" id="PF01637">
    <property type="entry name" value="ATPase_2"/>
    <property type="match status" value="1"/>
</dbReference>
<dbReference type="SUPFAM" id="SSF52540">
    <property type="entry name" value="P-loop containing nucleoside triphosphate hydrolases"/>
    <property type="match status" value="1"/>
</dbReference>
<dbReference type="InterPro" id="IPR011579">
    <property type="entry name" value="ATPase_dom"/>
</dbReference>
<protein>
    <submittedName>
        <fullName evidence="3">ATP-binding protein</fullName>
    </submittedName>
</protein>
<evidence type="ECO:0000259" key="1">
    <source>
        <dbReference type="Pfam" id="PF01637"/>
    </source>
</evidence>
<dbReference type="PANTHER" id="PTHR34704:SF1">
    <property type="entry name" value="ATPASE"/>
    <property type="match status" value="1"/>
</dbReference>
<gene>
    <name evidence="3" type="ORF">IAC07_02800</name>
</gene>
<dbReference type="Proteomes" id="UP000771749">
    <property type="component" value="Unassembled WGS sequence"/>
</dbReference>
<dbReference type="Pfam" id="PF03008">
    <property type="entry name" value="DUF234"/>
    <property type="match status" value="1"/>
</dbReference>
<accession>A0A940IG73</accession>
<sequence>MKFYDSAAEISALRRIEKNSAEYAQMTVITGRRRIGKTTLIKEAFTKIPFVYFFVGKKSENLLCNELREIVCETLGEDLGDFSSFARLFSVIMSVSKRKNFTLVLDEFQNFRYANNAILSEMQDIWDSNKDISHINLVLCGSIYSKMKEIFDDKDEPLYGRCTARFSIRPFSTATLKEILGDFNPEYTPDDLLCLYMITGGVAKYVEQLMSQGAFTKDDMIDCTFELGSYFIDEAREMLSDEFGRDYGNYFSILAALASGNTTRGEIKSYTGIEAGGFLDNLEKDFGIIEKKRPYLSGPNSKKVRYGISDNFLDFWFRFIYKYRSAIEIQNLKYVRNKVLADYETYSGLVLERYFRQQYKEKGLYNIVSSYWDKDGKDEIDLVAVNEAEHKIVIGEIKRNPDRIDLRILKEKSTKILDRHKGWSVIFAGLSMEDIN</sequence>
<dbReference type="InterPro" id="IPR004256">
    <property type="entry name" value="DUF234"/>
</dbReference>
<dbReference type="AlphaFoldDB" id="A0A940IG73"/>
<organism evidence="3 4">
    <name type="scientific">Candidatus Cryptobacteroides gallistercoris</name>
    <dbReference type="NCBI Taxonomy" id="2840765"/>
    <lineage>
        <taxon>Bacteria</taxon>
        <taxon>Pseudomonadati</taxon>
        <taxon>Bacteroidota</taxon>
        <taxon>Bacteroidia</taxon>
        <taxon>Bacteroidales</taxon>
        <taxon>Candidatus Cryptobacteroides</taxon>
    </lineage>
</organism>
<proteinExistence type="predicted"/>
<dbReference type="EMBL" id="JADIMJ010000043">
    <property type="protein sequence ID" value="MBO8453639.1"/>
    <property type="molecule type" value="Genomic_DNA"/>
</dbReference>
<reference evidence="3" key="1">
    <citation type="submission" date="2020-10" db="EMBL/GenBank/DDBJ databases">
        <authorList>
            <person name="Gilroy R."/>
        </authorList>
    </citation>
    <scope>NUCLEOTIDE SEQUENCE</scope>
    <source>
        <strain evidence="3">F1-3629</strain>
    </source>
</reference>
<evidence type="ECO:0000313" key="4">
    <source>
        <dbReference type="Proteomes" id="UP000771749"/>
    </source>
</evidence>
<comment type="caution">
    <text evidence="3">The sequence shown here is derived from an EMBL/GenBank/DDBJ whole genome shotgun (WGS) entry which is preliminary data.</text>
</comment>
<feature type="domain" description="DUF234" evidence="2">
    <location>
        <begin position="316"/>
        <end position="399"/>
    </location>
</feature>
<dbReference type="Gene3D" id="3.40.50.300">
    <property type="entry name" value="P-loop containing nucleotide triphosphate hydrolases"/>
    <property type="match status" value="1"/>
</dbReference>
<keyword evidence="3" id="KW-0067">ATP-binding</keyword>
<dbReference type="PANTHER" id="PTHR34704">
    <property type="entry name" value="ATPASE"/>
    <property type="match status" value="1"/>
</dbReference>
<evidence type="ECO:0000259" key="2">
    <source>
        <dbReference type="Pfam" id="PF03008"/>
    </source>
</evidence>
<reference evidence="3" key="2">
    <citation type="journal article" date="2021" name="PeerJ">
        <title>Extensive microbial diversity within the chicken gut microbiome revealed by metagenomics and culture.</title>
        <authorList>
            <person name="Gilroy R."/>
            <person name="Ravi A."/>
            <person name="Getino M."/>
            <person name="Pursley I."/>
            <person name="Horton D.L."/>
            <person name="Alikhan N.F."/>
            <person name="Baker D."/>
            <person name="Gharbi K."/>
            <person name="Hall N."/>
            <person name="Watson M."/>
            <person name="Adriaenssens E.M."/>
            <person name="Foster-Nyarko E."/>
            <person name="Jarju S."/>
            <person name="Secka A."/>
            <person name="Antonio M."/>
            <person name="Oren A."/>
            <person name="Chaudhuri R.R."/>
            <person name="La Ragione R."/>
            <person name="Hildebrand F."/>
            <person name="Pallen M.J."/>
        </authorList>
    </citation>
    <scope>NUCLEOTIDE SEQUENCE</scope>
    <source>
        <strain evidence="3">F1-3629</strain>
    </source>
</reference>
<evidence type="ECO:0000313" key="3">
    <source>
        <dbReference type="EMBL" id="MBO8453639.1"/>
    </source>
</evidence>
<dbReference type="GO" id="GO:0005524">
    <property type="term" value="F:ATP binding"/>
    <property type="evidence" value="ECO:0007669"/>
    <property type="project" value="UniProtKB-KW"/>
</dbReference>
<dbReference type="InterPro" id="IPR027417">
    <property type="entry name" value="P-loop_NTPase"/>
</dbReference>
<keyword evidence="3" id="KW-0547">Nucleotide-binding</keyword>
<feature type="domain" description="ATPase" evidence="1">
    <location>
        <begin position="3"/>
        <end position="209"/>
    </location>
</feature>
<name>A0A940IG73_9BACT</name>